<gene>
    <name evidence="2" type="ORF">M4V62_03275</name>
</gene>
<reference evidence="2 3" key="1">
    <citation type="submission" date="2022-05" db="EMBL/GenBank/DDBJ databases">
        <authorList>
            <person name="Zhou X."/>
            <person name="Li K."/>
            <person name="Man Y."/>
        </authorList>
    </citation>
    <scope>NUCLEOTIDE SEQUENCE [LARGE SCALE GENOMIC DNA]</scope>
    <source>
        <strain evidence="2 3">MS405</strain>
    </source>
</reference>
<organism evidence="2 3">
    <name type="scientific">Streptomyces durmitorensis</name>
    <dbReference type="NCBI Taxonomy" id="319947"/>
    <lineage>
        <taxon>Bacteria</taxon>
        <taxon>Bacillati</taxon>
        <taxon>Actinomycetota</taxon>
        <taxon>Actinomycetes</taxon>
        <taxon>Kitasatosporales</taxon>
        <taxon>Streptomycetaceae</taxon>
        <taxon>Streptomyces</taxon>
    </lineage>
</organism>
<evidence type="ECO:0008006" key="4">
    <source>
        <dbReference type="Google" id="ProtNLM"/>
    </source>
</evidence>
<keyword evidence="3" id="KW-1185">Reference proteome</keyword>
<dbReference type="RefSeq" id="WP_249585677.1">
    <property type="nucleotide sequence ID" value="NZ_BAAAQL010000002.1"/>
</dbReference>
<protein>
    <recommendedName>
        <fullName evidence="4">Lipoprotein</fullName>
    </recommendedName>
</protein>
<sequence>MGRGRVRGTAGRRGAARAATAFVVVGLMGGCSSRDSAQDEEWRHNYCSALGTWQDTRNASAADGSGVDADDGQSAQPSEPGIAGYTVIAAAKRLDREGLDRGGSHILDDTARAISGDMTAEGQAVAYCDDSGFETLMNAG</sequence>
<evidence type="ECO:0000313" key="3">
    <source>
        <dbReference type="Proteomes" id="UP000829992"/>
    </source>
</evidence>
<dbReference type="EMBL" id="CP097289">
    <property type="protein sequence ID" value="UQT54179.1"/>
    <property type="molecule type" value="Genomic_DNA"/>
</dbReference>
<proteinExistence type="predicted"/>
<accession>A0ABY4PM35</accession>
<dbReference type="PROSITE" id="PS51257">
    <property type="entry name" value="PROKAR_LIPOPROTEIN"/>
    <property type="match status" value="1"/>
</dbReference>
<feature type="region of interest" description="Disordered" evidence="1">
    <location>
        <begin position="58"/>
        <end position="82"/>
    </location>
</feature>
<evidence type="ECO:0000256" key="1">
    <source>
        <dbReference type="SAM" id="MobiDB-lite"/>
    </source>
</evidence>
<name>A0ABY4PM35_9ACTN</name>
<feature type="compositionally biased region" description="Low complexity" evidence="1">
    <location>
        <begin position="59"/>
        <end position="75"/>
    </location>
</feature>
<dbReference type="Proteomes" id="UP000829992">
    <property type="component" value="Chromosome"/>
</dbReference>
<evidence type="ECO:0000313" key="2">
    <source>
        <dbReference type="EMBL" id="UQT54179.1"/>
    </source>
</evidence>